<gene>
    <name evidence="1" type="ORF">AV903_13720</name>
</gene>
<proteinExistence type="predicted"/>
<sequence>MWQNGALIHFHLYGLARLMPHGKETAGRTIIYKPSALVRCVLRHAFNVMIRHQVQHLNNCV</sequence>
<dbReference type="AlphaFoldDB" id="A0A345CTV0"/>
<organism evidence="1 2">
    <name type="scientific">Erwinia tracheiphila</name>
    <dbReference type="NCBI Taxonomy" id="65700"/>
    <lineage>
        <taxon>Bacteria</taxon>
        <taxon>Pseudomonadati</taxon>
        <taxon>Pseudomonadota</taxon>
        <taxon>Gammaproteobacteria</taxon>
        <taxon>Enterobacterales</taxon>
        <taxon>Erwiniaceae</taxon>
        <taxon>Erwinia</taxon>
    </lineage>
</organism>
<dbReference type="Proteomes" id="UP000264980">
    <property type="component" value="Chromosome"/>
</dbReference>
<evidence type="ECO:0000313" key="1">
    <source>
        <dbReference type="EMBL" id="AXF76867.1"/>
    </source>
</evidence>
<dbReference type="EMBL" id="CP013970">
    <property type="protein sequence ID" value="AXF76867.1"/>
    <property type="molecule type" value="Genomic_DNA"/>
</dbReference>
<accession>A0A345CTV0</accession>
<name>A0A345CTV0_9GAMM</name>
<evidence type="ECO:0000313" key="2">
    <source>
        <dbReference type="Proteomes" id="UP000264980"/>
    </source>
</evidence>
<protein>
    <submittedName>
        <fullName evidence="1">Uncharacterized protein</fullName>
    </submittedName>
</protein>
<reference evidence="1 2" key="1">
    <citation type="submission" date="2016-01" db="EMBL/GenBank/DDBJ databases">
        <authorList>
            <person name="Oliw E.H."/>
        </authorList>
    </citation>
    <scope>NUCLEOTIDE SEQUENCE [LARGE SCALE GENOMIC DNA]</scope>
    <source>
        <strain evidence="1 2">MDcuke</strain>
    </source>
</reference>